<dbReference type="Gene3D" id="3.40.50.11900">
    <property type="match status" value="1"/>
</dbReference>
<dbReference type="InterPro" id="IPR051805">
    <property type="entry name" value="Dehydratase_Activator_Redct"/>
</dbReference>
<dbReference type="Proteomes" id="UP000824162">
    <property type="component" value="Unassembled WGS sequence"/>
</dbReference>
<dbReference type="EMBL" id="DXIJ01000098">
    <property type="protein sequence ID" value="HIV86087.1"/>
    <property type="molecule type" value="Genomic_DNA"/>
</dbReference>
<reference evidence="2" key="1">
    <citation type="journal article" date="2021" name="PeerJ">
        <title>Extensive microbial diversity within the chicken gut microbiome revealed by metagenomics and culture.</title>
        <authorList>
            <person name="Gilroy R."/>
            <person name="Ravi A."/>
            <person name="Getino M."/>
            <person name="Pursley I."/>
            <person name="Horton D.L."/>
            <person name="Alikhan N.F."/>
            <person name="Baker D."/>
            <person name="Gharbi K."/>
            <person name="Hall N."/>
            <person name="Watson M."/>
            <person name="Adriaenssens E.M."/>
            <person name="Foster-Nyarko E."/>
            <person name="Jarju S."/>
            <person name="Secka A."/>
            <person name="Antonio M."/>
            <person name="Oren A."/>
            <person name="Chaudhuri R.R."/>
            <person name="La Ragione R."/>
            <person name="Hildebrand F."/>
            <person name="Pallen M.J."/>
        </authorList>
    </citation>
    <scope>NUCLEOTIDE SEQUENCE</scope>
    <source>
        <strain evidence="2">5790</strain>
    </source>
</reference>
<accession>A0A9D1TLM0</accession>
<feature type="region of interest" description="Disordered" evidence="1">
    <location>
        <begin position="384"/>
        <end position="403"/>
    </location>
</feature>
<gene>
    <name evidence="2" type="ORF">H9900_04670</name>
</gene>
<evidence type="ECO:0000313" key="2">
    <source>
        <dbReference type="EMBL" id="HIV86087.1"/>
    </source>
</evidence>
<evidence type="ECO:0000313" key="3">
    <source>
        <dbReference type="Proteomes" id="UP000824162"/>
    </source>
</evidence>
<feature type="compositionally biased region" description="Low complexity" evidence="1">
    <location>
        <begin position="392"/>
        <end position="403"/>
    </location>
</feature>
<proteinExistence type="predicted"/>
<comment type="caution">
    <text evidence="2">The sequence shown here is derived from an EMBL/GenBank/DDBJ whole genome shotgun (WGS) entry which is preliminary data.</text>
</comment>
<protein>
    <submittedName>
        <fullName evidence="2">CoA protein activase</fullName>
    </submittedName>
</protein>
<dbReference type="AlphaFoldDB" id="A0A9D1TLM0"/>
<reference evidence="2" key="2">
    <citation type="submission" date="2021-04" db="EMBL/GenBank/DDBJ databases">
        <authorList>
            <person name="Gilroy R."/>
        </authorList>
    </citation>
    <scope>NUCLEOTIDE SEQUENCE</scope>
    <source>
        <strain evidence="2">5790</strain>
    </source>
</reference>
<dbReference type="PANTHER" id="PTHR32329">
    <property type="entry name" value="BIFUNCTIONAL PROTEIN [INCLUDES 2-HYDROXYACYL-COA DEHYDRATASE (N-TER) AND ITS ACTIVATOR DOMAIN (C_TERM)-RELATED"/>
    <property type="match status" value="1"/>
</dbReference>
<evidence type="ECO:0000256" key="1">
    <source>
        <dbReference type="SAM" id="MobiDB-lite"/>
    </source>
</evidence>
<name>A0A9D1TLM0_9FIRM</name>
<dbReference type="PANTHER" id="PTHR32329:SF2">
    <property type="entry name" value="BIFUNCTIONAL PROTEIN [INCLUDES 2-HYDROXYACYL-COA DEHYDRATASE (N-TER) AND ITS ACTIVATOR DOMAIN (C_TERM)"/>
    <property type="match status" value="1"/>
</dbReference>
<sequence length="403" mass="46048">MKVSFPHMGCITGYKRLMEKLGHEVIMPDTPTQRTMDLGVKYSPEFICIPFKVMMGTYIECAEKGAEVIVSSGGNGPCRAGMYPDVHQKVLEELGYDTKVIVFDNMFVDFKAFYQKILMIKNNTPTHKLIGIAIFCYNLIKKMDRLEKQLKIRRAYELNQGDFTKAWKKIVKMFEACETNADLRRAYKKAIDMYDSIPVRHVEESDRIRVGIVGEIYVIMEPSVNKNTEEILNSLGVEVENVQYISDWVEHNVVPKWLPFPRSHRIFNLSDKISPINCGGHDKENMGWVIDFARRGFDGVVHLMPFACLPELVNLGKFPAVSEELNLPILSLSLDEQMGEAHVKTRLEAFTDLIRSKHYAKQRTRLDDVAETLESAAKKVGDKVGEVRDNLTTTPKTPKYQTK</sequence>
<organism evidence="2 3">
    <name type="scientific">Candidatus Monoglobus merdigallinarum</name>
    <dbReference type="NCBI Taxonomy" id="2838698"/>
    <lineage>
        <taxon>Bacteria</taxon>
        <taxon>Bacillati</taxon>
        <taxon>Bacillota</taxon>
        <taxon>Clostridia</taxon>
        <taxon>Monoglobales</taxon>
        <taxon>Monoglobaceae</taxon>
        <taxon>Monoglobus</taxon>
    </lineage>
</organism>